<dbReference type="OrthoDB" id="462757at2"/>
<dbReference type="HOGENOM" id="CLU_163304_0_0_3"/>
<dbReference type="KEGG" id="mic:Mic7113_0709"/>
<proteinExistence type="predicted"/>
<name>K9W9Y9_9CYAN</name>
<dbReference type="RefSeq" id="WP_015180784.1">
    <property type="nucleotide sequence ID" value="NC_019738.1"/>
</dbReference>
<dbReference type="Gene3D" id="3.40.50.300">
    <property type="entry name" value="P-loop containing nucleotide triphosphate hydrolases"/>
    <property type="match status" value="1"/>
</dbReference>
<gene>
    <name evidence="1" type="ORF">Mic7113_0709</name>
</gene>
<dbReference type="SUPFAM" id="SSF52540">
    <property type="entry name" value="P-loop containing nucleoside triphosphate hydrolases"/>
    <property type="match status" value="1"/>
</dbReference>
<evidence type="ECO:0000313" key="2">
    <source>
        <dbReference type="Proteomes" id="UP000010471"/>
    </source>
</evidence>
<dbReference type="Proteomes" id="UP000010471">
    <property type="component" value="Chromosome"/>
</dbReference>
<organism evidence="1 2">
    <name type="scientific">Allocoleopsis franciscana PCC 7113</name>
    <dbReference type="NCBI Taxonomy" id="1173027"/>
    <lineage>
        <taxon>Bacteria</taxon>
        <taxon>Bacillati</taxon>
        <taxon>Cyanobacteriota</taxon>
        <taxon>Cyanophyceae</taxon>
        <taxon>Coleofasciculales</taxon>
        <taxon>Coleofasciculaceae</taxon>
        <taxon>Allocoleopsis</taxon>
        <taxon>Allocoleopsis franciscana</taxon>
    </lineage>
</organism>
<sequence length="124" mass="14063">MAKPSDIDFQPYLTAIATTDEKWWQFYTLTDATGKQRQSKEVAPIFDVGLMVQTVKKEEREQRQEEKIERFSVLEGLRKYAEQQVLLVGRPGSGKSTALARLMLEVVTVSKIKFLVSSNPAVRG</sequence>
<dbReference type="InterPro" id="IPR027417">
    <property type="entry name" value="P-loop_NTPase"/>
</dbReference>
<protein>
    <submittedName>
        <fullName evidence="1">Uncharacterized protein</fullName>
    </submittedName>
</protein>
<accession>K9W9Y9</accession>
<dbReference type="EMBL" id="CP003630">
    <property type="protein sequence ID" value="AFZ16621.1"/>
    <property type="molecule type" value="Genomic_DNA"/>
</dbReference>
<evidence type="ECO:0000313" key="1">
    <source>
        <dbReference type="EMBL" id="AFZ16621.1"/>
    </source>
</evidence>
<keyword evidence="2" id="KW-1185">Reference proteome</keyword>
<dbReference type="eggNOG" id="COG5635">
    <property type="taxonomic scope" value="Bacteria"/>
</dbReference>
<dbReference type="AlphaFoldDB" id="K9W9Y9"/>
<dbReference type="STRING" id="1173027.Mic7113_0709"/>
<reference evidence="1 2" key="1">
    <citation type="submission" date="2012-06" db="EMBL/GenBank/DDBJ databases">
        <title>Finished chromosome of genome of Microcoleus sp. PCC 7113.</title>
        <authorList>
            <consortium name="US DOE Joint Genome Institute"/>
            <person name="Gugger M."/>
            <person name="Coursin T."/>
            <person name="Rippka R."/>
            <person name="Tandeau De Marsac N."/>
            <person name="Huntemann M."/>
            <person name="Wei C.-L."/>
            <person name="Han J."/>
            <person name="Detter J.C."/>
            <person name="Han C."/>
            <person name="Tapia R."/>
            <person name="Chen A."/>
            <person name="Kyrpides N."/>
            <person name="Mavromatis K."/>
            <person name="Markowitz V."/>
            <person name="Szeto E."/>
            <person name="Ivanova N."/>
            <person name="Pagani I."/>
            <person name="Pati A."/>
            <person name="Goodwin L."/>
            <person name="Nordberg H.P."/>
            <person name="Cantor M.N."/>
            <person name="Hua S.X."/>
            <person name="Woyke T."/>
            <person name="Kerfeld C.A."/>
        </authorList>
    </citation>
    <scope>NUCLEOTIDE SEQUENCE [LARGE SCALE GENOMIC DNA]</scope>
    <source>
        <strain evidence="1 2">PCC 7113</strain>
    </source>
</reference>